<dbReference type="VEuPathDB" id="VectorBase:LDEU010497"/>
<dbReference type="EMBL" id="NCKV01011774">
    <property type="protein sequence ID" value="RWS21543.1"/>
    <property type="molecule type" value="Genomic_DNA"/>
</dbReference>
<dbReference type="GO" id="GO:0015074">
    <property type="term" value="P:DNA integration"/>
    <property type="evidence" value="ECO:0007669"/>
    <property type="project" value="InterPro"/>
</dbReference>
<evidence type="ECO:0000313" key="2">
    <source>
        <dbReference type="EMBL" id="RWS21543.1"/>
    </source>
</evidence>
<dbReference type="FunFam" id="3.30.420.10:FF:000032">
    <property type="entry name" value="Retrovirus-related Pol polyprotein from transposon 297-like Protein"/>
    <property type="match status" value="1"/>
</dbReference>
<sequence>MHDSVLSGILELITQLNEFKSCLPFQTHKPHHGKPKGLSQEMLLASVFESVGIDILGPLPKSYQQNEYVIVLTDYGSRFVEAKAFRSANAETVAEFIFENVILRHGTPKELLSDQGVQLRSELVKALLKQLSVHQKQTTAYHPQCNGLTERFNRTFCDILAHSIDENHKTWDVLLPFAVYAHNTCQQDTTTETLFKLVYVRDPVTPIERALDQTIYHQYAQAVRDSIDYIRATVSDRIAASQKRSEIQHNRRHRDAEFELGELVLLFRPVIEFGKSNKF</sequence>
<name>A0A443S231_9ACAR</name>
<dbReference type="InterPro" id="IPR036397">
    <property type="entry name" value="RNaseH_sf"/>
</dbReference>
<feature type="non-terminal residue" evidence="2">
    <location>
        <position position="279"/>
    </location>
</feature>
<dbReference type="InterPro" id="IPR050951">
    <property type="entry name" value="Retrovirus_Pol_polyprotein"/>
</dbReference>
<reference evidence="2 3" key="1">
    <citation type="journal article" date="2018" name="Gigascience">
        <title>Genomes of trombidid mites reveal novel predicted allergens and laterally-transferred genes associated with secondary metabolism.</title>
        <authorList>
            <person name="Dong X."/>
            <person name="Chaisiri K."/>
            <person name="Xia D."/>
            <person name="Armstrong S.D."/>
            <person name="Fang Y."/>
            <person name="Donnelly M.J."/>
            <person name="Kadowaki T."/>
            <person name="McGarry J.W."/>
            <person name="Darby A.C."/>
            <person name="Makepeace B.L."/>
        </authorList>
    </citation>
    <scope>NUCLEOTIDE SEQUENCE [LARGE SCALE GENOMIC DNA]</scope>
    <source>
        <strain evidence="2">UoL-UT</strain>
    </source>
</reference>
<dbReference type="Proteomes" id="UP000288716">
    <property type="component" value="Unassembled WGS sequence"/>
</dbReference>
<accession>A0A443S231</accession>
<gene>
    <name evidence="2" type="ORF">B4U80_04504</name>
</gene>
<dbReference type="PANTHER" id="PTHR37984">
    <property type="entry name" value="PROTEIN CBG26694"/>
    <property type="match status" value="1"/>
</dbReference>
<evidence type="ECO:0000313" key="3">
    <source>
        <dbReference type="Proteomes" id="UP000288716"/>
    </source>
</evidence>
<keyword evidence="3" id="KW-1185">Reference proteome</keyword>
<protein>
    <submittedName>
        <fullName evidence="2">Integrase core domain protein-like protein</fullName>
    </submittedName>
</protein>
<dbReference type="PANTHER" id="PTHR37984:SF5">
    <property type="entry name" value="PROTEIN NYNRIN-LIKE"/>
    <property type="match status" value="1"/>
</dbReference>
<evidence type="ECO:0000259" key="1">
    <source>
        <dbReference type="PROSITE" id="PS50994"/>
    </source>
</evidence>
<dbReference type="InterPro" id="IPR012337">
    <property type="entry name" value="RNaseH-like_sf"/>
</dbReference>
<dbReference type="GO" id="GO:0003676">
    <property type="term" value="F:nucleic acid binding"/>
    <property type="evidence" value="ECO:0007669"/>
    <property type="project" value="InterPro"/>
</dbReference>
<dbReference type="OrthoDB" id="6496015at2759"/>
<dbReference type="AlphaFoldDB" id="A0A443S231"/>
<comment type="caution">
    <text evidence="2">The sequence shown here is derived from an EMBL/GenBank/DDBJ whole genome shotgun (WGS) entry which is preliminary data.</text>
</comment>
<dbReference type="Gene3D" id="3.30.420.10">
    <property type="entry name" value="Ribonuclease H-like superfamily/Ribonuclease H"/>
    <property type="match status" value="1"/>
</dbReference>
<dbReference type="InterPro" id="IPR001584">
    <property type="entry name" value="Integrase_cat-core"/>
</dbReference>
<feature type="domain" description="Integrase catalytic" evidence="1">
    <location>
        <begin position="26"/>
        <end position="214"/>
    </location>
</feature>
<dbReference type="PROSITE" id="PS50994">
    <property type="entry name" value="INTEGRASE"/>
    <property type="match status" value="1"/>
</dbReference>
<dbReference type="SUPFAM" id="SSF53098">
    <property type="entry name" value="Ribonuclease H-like"/>
    <property type="match status" value="1"/>
</dbReference>
<proteinExistence type="predicted"/>
<dbReference type="STRING" id="299467.A0A443S231"/>
<organism evidence="2 3">
    <name type="scientific">Leptotrombidium deliense</name>
    <dbReference type="NCBI Taxonomy" id="299467"/>
    <lineage>
        <taxon>Eukaryota</taxon>
        <taxon>Metazoa</taxon>
        <taxon>Ecdysozoa</taxon>
        <taxon>Arthropoda</taxon>
        <taxon>Chelicerata</taxon>
        <taxon>Arachnida</taxon>
        <taxon>Acari</taxon>
        <taxon>Acariformes</taxon>
        <taxon>Trombidiformes</taxon>
        <taxon>Prostigmata</taxon>
        <taxon>Anystina</taxon>
        <taxon>Parasitengona</taxon>
        <taxon>Trombiculoidea</taxon>
        <taxon>Trombiculidae</taxon>
        <taxon>Leptotrombidium</taxon>
    </lineage>
</organism>